<dbReference type="STRING" id="690567.2721"/>
<sequence length="37" mass="4226">MMKSKILSVVSMFLLFVASAGVQPACLFHWYQPRIPE</sequence>
<keyword evidence="2" id="KW-1185">Reference proteome</keyword>
<dbReference type="RefSeq" id="WP_076982668.1">
    <property type="nucleotide sequence ID" value="NZ_CGIH01000052.1"/>
</dbReference>
<evidence type="ECO:0000313" key="1">
    <source>
        <dbReference type="EMBL" id="CFY09684.1"/>
    </source>
</evidence>
<dbReference type="Proteomes" id="UP000045545">
    <property type="component" value="Unassembled WGS sequence"/>
</dbReference>
<protein>
    <submittedName>
        <fullName evidence="1">Staphylococcal AgrD</fullName>
    </submittedName>
</protein>
<dbReference type="NCBIfam" id="TIGR04223">
    <property type="entry name" value="quorum_AgrD"/>
    <property type="match status" value="1"/>
</dbReference>
<gene>
    <name evidence="1" type="ORF">2721</name>
</gene>
<dbReference type="InterPro" id="IPR009229">
    <property type="entry name" value="AgrD"/>
</dbReference>
<proteinExistence type="predicted"/>
<dbReference type="AlphaFoldDB" id="A0A0E3W3W5"/>
<organism evidence="1 2">
    <name type="scientific">Syntrophomonas zehnderi OL-4</name>
    <dbReference type="NCBI Taxonomy" id="690567"/>
    <lineage>
        <taxon>Bacteria</taxon>
        <taxon>Bacillati</taxon>
        <taxon>Bacillota</taxon>
        <taxon>Clostridia</taxon>
        <taxon>Eubacteriales</taxon>
        <taxon>Syntrophomonadaceae</taxon>
        <taxon>Syntrophomonas</taxon>
    </lineage>
</organism>
<reference evidence="1 2" key="1">
    <citation type="submission" date="2015-03" db="EMBL/GenBank/DDBJ databases">
        <authorList>
            <person name="Murphy D."/>
        </authorList>
    </citation>
    <scope>NUCLEOTIDE SEQUENCE [LARGE SCALE GENOMIC DNA]</scope>
    <source>
        <strain evidence="1 2">OL-4</strain>
    </source>
</reference>
<accession>A0A0E3W3W5</accession>
<dbReference type="EMBL" id="CGIH01000052">
    <property type="protein sequence ID" value="CFY09684.1"/>
    <property type="molecule type" value="Genomic_DNA"/>
</dbReference>
<evidence type="ECO:0000313" key="2">
    <source>
        <dbReference type="Proteomes" id="UP000045545"/>
    </source>
</evidence>
<name>A0A0E3W3W5_9FIRM</name>